<keyword evidence="3" id="KW-1185">Reference proteome</keyword>
<dbReference type="STRING" id="46177.SAMN05660976_05681"/>
<evidence type="ECO:0000256" key="1">
    <source>
        <dbReference type="SAM" id="Phobius"/>
    </source>
</evidence>
<evidence type="ECO:0000313" key="2">
    <source>
        <dbReference type="EMBL" id="SEM63391.1"/>
    </source>
</evidence>
<evidence type="ECO:0000313" key="3">
    <source>
        <dbReference type="Proteomes" id="UP000198953"/>
    </source>
</evidence>
<proteinExistence type="predicted"/>
<accession>A0A1H7ZYJ4</accession>
<dbReference type="EMBL" id="FOBF01000015">
    <property type="protein sequence ID" value="SEM63391.1"/>
    <property type="molecule type" value="Genomic_DNA"/>
</dbReference>
<dbReference type="Proteomes" id="UP000198953">
    <property type="component" value="Unassembled WGS sequence"/>
</dbReference>
<dbReference type="AlphaFoldDB" id="A0A1H7ZYJ4"/>
<organism evidence="2 3">
    <name type="scientific">Nonomuraea pusilla</name>
    <dbReference type="NCBI Taxonomy" id="46177"/>
    <lineage>
        <taxon>Bacteria</taxon>
        <taxon>Bacillati</taxon>
        <taxon>Actinomycetota</taxon>
        <taxon>Actinomycetes</taxon>
        <taxon>Streptosporangiales</taxon>
        <taxon>Streptosporangiaceae</taxon>
        <taxon>Nonomuraea</taxon>
    </lineage>
</organism>
<keyword evidence="1" id="KW-0812">Transmembrane</keyword>
<protein>
    <submittedName>
        <fullName evidence="2">Uncharacterized protein</fullName>
    </submittedName>
</protein>
<keyword evidence="1" id="KW-1133">Transmembrane helix</keyword>
<reference evidence="2 3" key="1">
    <citation type="submission" date="2016-10" db="EMBL/GenBank/DDBJ databases">
        <authorList>
            <person name="de Groot N.N."/>
        </authorList>
    </citation>
    <scope>NUCLEOTIDE SEQUENCE [LARGE SCALE GENOMIC DNA]</scope>
    <source>
        <strain evidence="2 3">DSM 43357</strain>
    </source>
</reference>
<dbReference type="RefSeq" id="WP_218154087.1">
    <property type="nucleotide sequence ID" value="NZ_FOBF01000015.1"/>
</dbReference>
<sequence length="44" mass="4929">MDDDHSAIRLWNDAELALAAGLVVVLILLPTAVWLAVTMLRRRE</sequence>
<name>A0A1H7ZYJ4_9ACTN</name>
<gene>
    <name evidence="2" type="ORF">SAMN05660976_05681</name>
</gene>
<keyword evidence="1" id="KW-0472">Membrane</keyword>
<feature type="transmembrane region" description="Helical" evidence="1">
    <location>
        <begin position="16"/>
        <end position="37"/>
    </location>
</feature>